<evidence type="ECO:0000256" key="1">
    <source>
        <dbReference type="SAM" id="MobiDB-lite"/>
    </source>
</evidence>
<organism evidence="2 3">
    <name type="scientific">Carnegiea gigantea</name>
    <dbReference type="NCBI Taxonomy" id="171969"/>
    <lineage>
        <taxon>Eukaryota</taxon>
        <taxon>Viridiplantae</taxon>
        <taxon>Streptophyta</taxon>
        <taxon>Embryophyta</taxon>
        <taxon>Tracheophyta</taxon>
        <taxon>Spermatophyta</taxon>
        <taxon>Magnoliopsida</taxon>
        <taxon>eudicotyledons</taxon>
        <taxon>Gunneridae</taxon>
        <taxon>Pentapetalae</taxon>
        <taxon>Caryophyllales</taxon>
        <taxon>Cactineae</taxon>
        <taxon>Cactaceae</taxon>
        <taxon>Cactoideae</taxon>
        <taxon>Echinocereeae</taxon>
        <taxon>Carnegiea</taxon>
    </lineage>
</organism>
<comment type="caution">
    <text evidence="2">The sequence shown here is derived from an EMBL/GenBank/DDBJ whole genome shotgun (WGS) entry which is preliminary data.</text>
</comment>
<evidence type="ECO:0000313" key="2">
    <source>
        <dbReference type="EMBL" id="KAJ8441255.1"/>
    </source>
</evidence>
<evidence type="ECO:0000313" key="3">
    <source>
        <dbReference type="Proteomes" id="UP001153076"/>
    </source>
</evidence>
<dbReference type="EMBL" id="JAKOGI010000172">
    <property type="protein sequence ID" value="KAJ8441255.1"/>
    <property type="molecule type" value="Genomic_DNA"/>
</dbReference>
<feature type="compositionally biased region" description="Basic residues" evidence="1">
    <location>
        <begin position="25"/>
        <end position="44"/>
    </location>
</feature>
<name>A0A9Q1QI73_9CARY</name>
<sequence>MHPHGREDETDFEDDVLVKRMKKIKQAAKPCSKKLQMRSKKCARAKAEKERKSVQKSPGPTKQGQLFVVQHDNQKKPPKQQVNTNTTVQDSKLVQKPAEPNTKHKKILQTRMSPVGFVAMIDKFNRDIVTLSIAAEKKIGVTPMYVHLTMALPISGRKVKAFYGKKPKDPKYNEFLLAWRK</sequence>
<accession>A0A9Q1QI73</accession>
<gene>
    <name evidence="2" type="ORF">Cgig2_000628</name>
</gene>
<feature type="compositionally biased region" description="Polar residues" evidence="1">
    <location>
        <begin position="55"/>
        <end position="64"/>
    </location>
</feature>
<reference evidence="2" key="1">
    <citation type="submission" date="2022-04" db="EMBL/GenBank/DDBJ databases">
        <title>Carnegiea gigantea Genome sequencing and assembly v2.</title>
        <authorList>
            <person name="Copetti D."/>
            <person name="Sanderson M.J."/>
            <person name="Burquez A."/>
            <person name="Wojciechowski M.F."/>
        </authorList>
    </citation>
    <scope>NUCLEOTIDE SEQUENCE</scope>
    <source>
        <strain evidence="2">SGP5-SGP5p</strain>
        <tissue evidence="2">Aerial part</tissue>
    </source>
</reference>
<protein>
    <submittedName>
        <fullName evidence="2">Uncharacterized protein</fullName>
    </submittedName>
</protein>
<dbReference type="OrthoDB" id="5562739at2759"/>
<keyword evidence="3" id="KW-1185">Reference proteome</keyword>
<dbReference type="Proteomes" id="UP001153076">
    <property type="component" value="Unassembled WGS sequence"/>
</dbReference>
<feature type="compositionally biased region" description="Polar residues" evidence="1">
    <location>
        <begin position="80"/>
        <end position="92"/>
    </location>
</feature>
<feature type="region of interest" description="Disordered" evidence="1">
    <location>
        <begin position="25"/>
        <end position="102"/>
    </location>
</feature>
<dbReference type="AlphaFoldDB" id="A0A9Q1QI73"/>
<proteinExistence type="predicted"/>